<proteinExistence type="predicted"/>
<keyword evidence="2" id="KW-1185">Reference proteome</keyword>
<protein>
    <submittedName>
        <fullName evidence="1">Uncharacterized protein</fullName>
    </submittedName>
</protein>
<name>A0A1G1T1Z2_9BACT</name>
<sequence>MQQWEALEAEKTALRTQAPGRYFLADTLLRSKPYPRLVHRLSKANWPLPDTTVLVAGQPYRQGVEGRRRPTPYAELTLRANGTFDYHSNIEGDVAGNQAAGIWKIECVMCQVMSSVAPYNISSYAPLFFVTDRLTGEYAQMGGALEARFESGRLRFWGSRDDGGRLSKFELKATPPGHPPAGW</sequence>
<organism evidence="1 2">
    <name type="scientific">Hymenobacter coccineus</name>
    <dbReference type="NCBI Taxonomy" id="1908235"/>
    <lineage>
        <taxon>Bacteria</taxon>
        <taxon>Pseudomonadati</taxon>
        <taxon>Bacteroidota</taxon>
        <taxon>Cytophagia</taxon>
        <taxon>Cytophagales</taxon>
        <taxon>Hymenobacteraceae</taxon>
        <taxon>Hymenobacter</taxon>
    </lineage>
</organism>
<dbReference type="Proteomes" id="UP000177506">
    <property type="component" value="Unassembled WGS sequence"/>
</dbReference>
<gene>
    <name evidence="1" type="ORF">BEN49_01870</name>
</gene>
<reference evidence="1 2" key="1">
    <citation type="submission" date="2016-08" db="EMBL/GenBank/DDBJ databases">
        <title>Hymenobacter coccineus sp. nov., Hymenobacter lapidarius sp. nov. and Hymenobacter glacialis sp. nov., isolated from Antarctic soil.</title>
        <authorList>
            <person name="Sedlacek I."/>
            <person name="Kralova S."/>
            <person name="Kyrova K."/>
            <person name="Maslanova I."/>
            <person name="Stankova E."/>
            <person name="Vrbovska V."/>
            <person name="Nemec M."/>
            <person name="Bartak M."/>
            <person name="Svec P."/>
            <person name="Busse H.-J."/>
            <person name="Pantucek R."/>
        </authorList>
    </citation>
    <scope>NUCLEOTIDE SEQUENCE [LARGE SCALE GENOMIC DNA]</scope>
    <source>
        <strain evidence="1 2">CCM 8649</strain>
    </source>
</reference>
<evidence type="ECO:0000313" key="2">
    <source>
        <dbReference type="Proteomes" id="UP000177506"/>
    </source>
</evidence>
<dbReference type="OrthoDB" id="9827515at2"/>
<evidence type="ECO:0000313" key="1">
    <source>
        <dbReference type="EMBL" id="OGX84867.1"/>
    </source>
</evidence>
<dbReference type="EMBL" id="MDZA01000397">
    <property type="protein sequence ID" value="OGX84867.1"/>
    <property type="molecule type" value="Genomic_DNA"/>
</dbReference>
<dbReference type="RefSeq" id="WP_070745896.1">
    <property type="nucleotide sequence ID" value="NZ_MDZA01000397.1"/>
</dbReference>
<comment type="caution">
    <text evidence="1">The sequence shown here is derived from an EMBL/GenBank/DDBJ whole genome shotgun (WGS) entry which is preliminary data.</text>
</comment>
<accession>A0A1G1T1Z2</accession>
<dbReference type="AlphaFoldDB" id="A0A1G1T1Z2"/>